<name>A0A1Y2IKE1_TRAC3</name>
<dbReference type="InterPro" id="IPR050631">
    <property type="entry name" value="PheA/TfdB_FAD_monoxygenase"/>
</dbReference>
<dbReference type="GO" id="GO:0008688">
    <property type="term" value="F:3-(3-hydroxyphenyl)propionate hydroxylase activity"/>
    <property type="evidence" value="ECO:0007669"/>
    <property type="project" value="TreeGrafter"/>
</dbReference>
<keyword evidence="2" id="KW-0274">FAD</keyword>
<dbReference type="GO" id="GO:0019622">
    <property type="term" value="P:3-(3-hydroxy)phenylpropionate catabolic process"/>
    <property type="evidence" value="ECO:0007669"/>
    <property type="project" value="TreeGrafter"/>
</dbReference>
<dbReference type="SUPFAM" id="SSF51905">
    <property type="entry name" value="FAD/NAD(P)-binding domain"/>
    <property type="match status" value="1"/>
</dbReference>
<evidence type="ECO:0000313" key="7">
    <source>
        <dbReference type="Proteomes" id="UP000193067"/>
    </source>
</evidence>
<keyword evidence="7" id="KW-1185">Reference proteome</keyword>
<dbReference type="STRING" id="1353009.A0A1Y2IKE1"/>
<dbReference type="EMBL" id="KZ084110">
    <property type="protein sequence ID" value="OSD01599.1"/>
    <property type="molecule type" value="Genomic_DNA"/>
</dbReference>
<dbReference type="AlphaFoldDB" id="A0A1Y2IKE1"/>
<evidence type="ECO:0000313" key="6">
    <source>
        <dbReference type="EMBL" id="OSD01599.1"/>
    </source>
</evidence>
<dbReference type="Gene3D" id="3.50.50.60">
    <property type="entry name" value="FAD/NAD(P)-binding domain"/>
    <property type="match status" value="1"/>
</dbReference>
<evidence type="ECO:0000259" key="5">
    <source>
        <dbReference type="Pfam" id="PF01494"/>
    </source>
</evidence>
<dbReference type="InterPro" id="IPR002938">
    <property type="entry name" value="FAD-bd"/>
</dbReference>
<keyword evidence="3" id="KW-0560">Oxidoreductase</keyword>
<proteinExistence type="predicted"/>
<keyword evidence="1" id="KW-0285">Flavoprotein</keyword>
<dbReference type="OrthoDB" id="2690153at2759"/>
<evidence type="ECO:0000256" key="1">
    <source>
        <dbReference type="ARBA" id="ARBA00022630"/>
    </source>
</evidence>
<feature type="domain" description="FAD-binding" evidence="5">
    <location>
        <begin position="328"/>
        <end position="371"/>
    </location>
</feature>
<sequence length="457" mass="49486">MSEPLPNRADILIVGAGPTGLSLALALQQQKCNDVLIVDGAAQGENTSRAVAVHAATIEAFESIGCAESILQSARKISGTVIQSPRARIEMATFAPLAKYTKYPLMIAIPQHITEKILGEAVRDRGVRVSRPHKVISVQPDAENPKLSAVIFEDGHILRARVVVGADGARSVVRDSAKINWADPEGESKDGRSTILSQMIIADVTLENPPPWPKDKINLAVNGNAFLFVALPGQPYPQVSANETVYRIACGVPSSLGTPPQTMDVDYLQKLFDAWGPTSVMGPNTPRVIVKQPAWSSRFRTRSSIVDTFFTRLPTGTDSVGKLIRAGGPVMLIGDAAHIHPPIGGQGMNLGIRDAVRLAPVLAEYLRNTTSTGIPTSGDVDGPMKRWAEERRARGLTVIRTVKQLTALLAMPNETRWIMGIVPVNPTWIRDTFLGFMCKFTWWRARAAYQVSGLGNP</sequence>
<dbReference type="PANTHER" id="PTHR43476:SF4">
    <property type="entry name" value="BLR0106 PROTEIN"/>
    <property type="match status" value="1"/>
</dbReference>
<evidence type="ECO:0000256" key="4">
    <source>
        <dbReference type="ARBA" id="ARBA00023027"/>
    </source>
</evidence>
<gene>
    <name evidence="6" type="ORF">PYCCODRAFT_1445595</name>
</gene>
<organism evidence="6 7">
    <name type="scientific">Trametes coccinea (strain BRFM310)</name>
    <name type="common">Pycnoporus coccineus</name>
    <dbReference type="NCBI Taxonomy" id="1353009"/>
    <lineage>
        <taxon>Eukaryota</taxon>
        <taxon>Fungi</taxon>
        <taxon>Dikarya</taxon>
        <taxon>Basidiomycota</taxon>
        <taxon>Agaricomycotina</taxon>
        <taxon>Agaricomycetes</taxon>
        <taxon>Polyporales</taxon>
        <taxon>Polyporaceae</taxon>
        <taxon>Trametes</taxon>
    </lineage>
</organism>
<evidence type="ECO:0000256" key="3">
    <source>
        <dbReference type="ARBA" id="ARBA00023002"/>
    </source>
</evidence>
<dbReference type="PRINTS" id="PR00420">
    <property type="entry name" value="RNGMNOXGNASE"/>
</dbReference>
<reference evidence="6 7" key="1">
    <citation type="journal article" date="2015" name="Biotechnol. Biofuels">
        <title>Enhanced degradation of softwood versus hardwood by the white-rot fungus Pycnoporus coccineus.</title>
        <authorList>
            <person name="Couturier M."/>
            <person name="Navarro D."/>
            <person name="Chevret D."/>
            <person name="Henrissat B."/>
            <person name="Piumi F."/>
            <person name="Ruiz-Duenas F.J."/>
            <person name="Martinez A.T."/>
            <person name="Grigoriev I.V."/>
            <person name="Riley R."/>
            <person name="Lipzen A."/>
            <person name="Berrin J.G."/>
            <person name="Master E.R."/>
            <person name="Rosso M.N."/>
        </authorList>
    </citation>
    <scope>NUCLEOTIDE SEQUENCE [LARGE SCALE GENOMIC DNA]</scope>
    <source>
        <strain evidence="6 7">BRFM310</strain>
    </source>
</reference>
<dbReference type="InterPro" id="IPR036188">
    <property type="entry name" value="FAD/NAD-bd_sf"/>
</dbReference>
<dbReference type="GO" id="GO:0071949">
    <property type="term" value="F:FAD binding"/>
    <property type="evidence" value="ECO:0007669"/>
    <property type="project" value="InterPro"/>
</dbReference>
<dbReference type="PANTHER" id="PTHR43476">
    <property type="entry name" value="3-(3-HYDROXY-PHENYL)PROPIONATE/3-HYDROXYCINNAMIC ACID HYDROXYLASE"/>
    <property type="match status" value="1"/>
</dbReference>
<dbReference type="Pfam" id="PF01494">
    <property type="entry name" value="FAD_binding_3"/>
    <property type="match status" value="2"/>
</dbReference>
<dbReference type="Gene3D" id="3.30.70.2450">
    <property type="match status" value="1"/>
</dbReference>
<protein>
    <submittedName>
        <fullName evidence="6">FAD/NAD-P-binding domain-containing protein</fullName>
    </submittedName>
</protein>
<feature type="domain" description="FAD-binding" evidence="5">
    <location>
        <begin position="9"/>
        <end position="193"/>
    </location>
</feature>
<accession>A0A1Y2IKE1</accession>
<dbReference type="Proteomes" id="UP000193067">
    <property type="component" value="Unassembled WGS sequence"/>
</dbReference>
<evidence type="ECO:0000256" key="2">
    <source>
        <dbReference type="ARBA" id="ARBA00022827"/>
    </source>
</evidence>
<keyword evidence="4" id="KW-0520">NAD</keyword>